<dbReference type="PROSITE" id="PS52016">
    <property type="entry name" value="TONB_DEPENDENT_REC_3"/>
    <property type="match status" value="1"/>
</dbReference>
<dbReference type="InterPro" id="IPR012910">
    <property type="entry name" value="Plug_dom"/>
</dbReference>
<dbReference type="SUPFAM" id="SSF56935">
    <property type="entry name" value="Porins"/>
    <property type="match status" value="1"/>
</dbReference>
<dbReference type="FunFam" id="2.170.130.10:FF:000001">
    <property type="entry name" value="Catecholate siderophore TonB-dependent receptor"/>
    <property type="match status" value="1"/>
</dbReference>
<dbReference type="PANTHER" id="PTHR32552">
    <property type="entry name" value="FERRICHROME IRON RECEPTOR-RELATED"/>
    <property type="match status" value="1"/>
</dbReference>
<accession>A0A7W6K8E0</accession>
<dbReference type="CDD" id="cd01347">
    <property type="entry name" value="ligand_gated_channel"/>
    <property type="match status" value="1"/>
</dbReference>
<evidence type="ECO:0000256" key="14">
    <source>
        <dbReference type="PROSITE-ProRule" id="PRU01360"/>
    </source>
</evidence>
<keyword evidence="6 14" id="KW-0812">Transmembrane</keyword>
<evidence type="ECO:0000256" key="13">
    <source>
        <dbReference type="ARBA" id="ARBA00023237"/>
    </source>
</evidence>
<evidence type="ECO:0000259" key="17">
    <source>
        <dbReference type="Pfam" id="PF07715"/>
    </source>
</evidence>
<evidence type="ECO:0000256" key="1">
    <source>
        <dbReference type="ARBA" id="ARBA00004571"/>
    </source>
</evidence>
<comment type="subcellular location">
    <subcellularLocation>
        <location evidence="1 14">Cell outer membrane</location>
        <topology evidence="1 14">Multi-pass membrane protein</topology>
    </subcellularLocation>
</comment>
<evidence type="ECO:0000313" key="19">
    <source>
        <dbReference type="Proteomes" id="UP000584824"/>
    </source>
</evidence>
<feature type="domain" description="TonB-dependent receptor-like beta-barrel" evidence="16">
    <location>
        <begin position="262"/>
        <end position="689"/>
    </location>
</feature>
<keyword evidence="19" id="KW-1185">Reference proteome</keyword>
<dbReference type="Proteomes" id="UP000584824">
    <property type="component" value="Unassembled WGS sequence"/>
</dbReference>
<dbReference type="RefSeq" id="WP_183795837.1">
    <property type="nucleotide sequence ID" value="NZ_JACIDU010000036.1"/>
</dbReference>
<dbReference type="InterPro" id="IPR037066">
    <property type="entry name" value="Plug_dom_sf"/>
</dbReference>
<dbReference type="Pfam" id="PF07715">
    <property type="entry name" value="Plug"/>
    <property type="match status" value="1"/>
</dbReference>
<evidence type="ECO:0000256" key="10">
    <source>
        <dbReference type="ARBA" id="ARBA00023077"/>
    </source>
</evidence>
<keyword evidence="9" id="KW-0406">Ion transport</keyword>
<sequence>MNKRTDRSSACTAARLRHGTTYRRLLGGVACGILFAITGNASAEDSGTTTLSTIVVEGQGEKGVGPDRTIVARTSATGTKTDTSIVDVPAAVSVVTQKELEDRGVKNLQEAMAYTSGVMVDEFGSDNRYDYFRIRGFDQTALGTYRDGLPARIPAWFTASRVEPYGLQRVEVLKGSTSTLFGLNGPGGLVNNITKRPQDQFFAEIYTTLGDGHKEVGADVTGPLDKEGVWSYRLTGLWQEADYGLDYSRDDRLYIAPAFTISPDDGTSLTILTDYSRRETNTARGLPYGFALDPDTFLGEPDFNYFNTRQTDLGYLFEHAFDGGLTFRSSARYSHVTLDYADVYIASTSPIANRSAFTVDGVADRFTVDNQLQYDASWNGIESKTLVGVDYTRDRVHEDIKYGTAGAIDIFNPSYCGSSCITLGPYVNWKVNNQAVGLYAQEQVTFDERWILTFGGRYDYIDAKADFPDWGTSDASTDGTFTKRLGLTYKVNEGLAVYANYSESFQPLVAPTANGYTVSGTLKPQEGQQYEVGVKYRPDSFDGLFTLALFDLTQSNVPTNITPLIQSQIGKVNVKGIELEGKVALNDRWNAVLAYSYWDAEIKEDGIAGNAGNRPDRVPRHIASAWLDYTLPGNGTIGDLTLGGGVRYVGQSFGDTANTTSVGGYAVFDAAARYKVSDHVTLAVNAKNLFERDYQTTCYYGTCYYGDRRSVLATLKYTW</sequence>
<keyword evidence="13 14" id="KW-0998">Cell outer membrane</keyword>
<evidence type="ECO:0000256" key="9">
    <source>
        <dbReference type="ARBA" id="ARBA00023065"/>
    </source>
</evidence>
<evidence type="ECO:0000256" key="6">
    <source>
        <dbReference type="ARBA" id="ARBA00022692"/>
    </source>
</evidence>
<dbReference type="InterPro" id="IPR000531">
    <property type="entry name" value="Beta-barrel_TonB"/>
</dbReference>
<evidence type="ECO:0000259" key="16">
    <source>
        <dbReference type="Pfam" id="PF00593"/>
    </source>
</evidence>
<dbReference type="AlphaFoldDB" id="A0A7W6K8E0"/>
<gene>
    <name evidence="18" type="ORF">GGQ66_004505</name>
</gene>
<evidence type="ECO:0000256" key="2">
    <source>
        <dbReference type="ARBA" id="ARBA00009810"/>
    </source>
</evidence>
<evidence type="ECO:0000256" key="7">
    <source>
        <dbReference type="ARBA" id="ARBA00022729"/>
    </source>
</evidence>
<dbReference type="GO" id="GO:0038023">
    <property type="term" value="F:signaling receptor activity"/>
    <property type="evidence" value="ECO:0007669"/>
    <property type="project" value="InterPro"/>
</dbReference>
<keyword evidence="3 14" id="KW-0813">Transport</keyword>
<protein>
    <submittedName>
        <fullName evidence="18">Iron complex outermembrane receptor protein</fullName>
    </submittedName>
</protein>
<keyword evidence="12 18" id="KW-0675">Receptor</keyword>
<evidence type="ECO:0000313" key="18">
    <source>
        <dbReference type="EMBL" id="MBB4105917.1"/>
    </source>
</evidence>
<evidence type="ECO:0000256" key="5">
    <source>
        <dbReference type="ARBA" id="ARBA00022496"/>
    </source>
</evidence>
<dbReference type="InterPro" id="IPR010105">
    <property type="entry name" value="TonB_sidphr_rcpt"/>
</dbReference>
<dbReference type="NCBIfam" id="TIGR01783">
    <property type="entry name" value="TonB-siderophor"/>
    <property type="match status" value="1"/>
</dbReference>
<keyword evidence="4 14" id="KW-1134">Transmembrane beta strand</keyword>
<keyword evidence="10 15" id="KW-0798">TonB box</keyword>
<dbReference type="EMBL" id="JACIDU010000036">
    <property type="protein sequence ID" value="MBB4105917.1"/>
    <property type="molecule type" value="Genomic_DNA"/>
</dbReference>
<comment type="similarity">
    <text evidence="2 14 15">Belongs to the TonB-dependent receptor family.</text>
</comment>
<evidence type="ECO:0000256" key="3">
    <source>
        <dbReference type="ARBA" id="ARBA00022448"/>
    </source>
</evidence>
<dbReference type="InterPro" id="IPR039426">
    <property type="entry name" value="TonB-dep_rcpt-like"/>
</dbReference>
<keyword evidence="7" id="KW-0732">Signal</keyword>
<organism evidence="18 19">
    <name type="scientific">Allorhizobium borbori</name>
    <dbReference type="NCBI Taxonomy" id="485907"/>
    <lineage>
        <taxon>Bacteria</taxon>
        <taxon>Pseudomonadati</taxon>
        <taxon>Pseudomonadota</taxon>
        <taxon>Alphaproteobacteria</taxon>
        <taxon>Hyphomicrobiales</taxon>
        <taxon>Rhizobiaceae</taxon>
        <taxon>Rhizobium/Agrobacterium group</taxon>
        <taxon>Allorhizobium</taxon>
    </lineage>
</organism>
<evidence type="ECO:0000256" key="12">
    <source>
        <dbReference type="ARBA" id="ARBA00023170"/>
    </source>
</evidence>
<evidence type="ECO:0000256" key="4">
    <source>
        <dbReference type="ARBA" id="ARBA00022452"/>
    </source>
</evidence>
<name>A0A7W6K8E0_9HYPH</name>
<dbReference type="InterPro" id="IPR036942">
    <property type="entry name" value="Beta-barrel_TonB_sf"/>
</dbReference>
<dbReference type="Pfam" id="PF00593">
    <property type="entry name" value="TonB_dep_Rec_b-barrel"/>
    <property type="match status" value="1"/>
</dbReference>
<keyword evidence="8" id="KW-0408">Iron</keyword>
<dbReference type="PANTHER" id="PTHR32552:SF68">
    <property type="entry name" value="FERRICHROME OUTER MEMBRANE TRANSPORTER_PHAGE RECEPTOR"/>
    <property type="match status" value="1"/>
</dbReference>
<reference evidence="18 19" key="1">
    <citation type="submission" date="2020-08" db="EMBL/GenBank/DDBJ databases">
        <title>Genomic Encyclopedia of Type Strains, Phase IV (KMG-IV): sequencing the most valuable type-strain genomes for metagenomic binning, comparative biology and taxonomic classification.</title>
        <authorList>
            <person name="Goeker M."/>
        </authorList>
    </citation>
    <scope>NUCLEOTIDE SEQUENCE [LARGE SCALE GENOMIC DNA]</scope>
    <source>
        <strain evidence="18 19">DSM 26385</strain>
    </source>
</reference>
<feature type="domain" description="TonB-dependent receptor plug" evidence="17">
    <location>
        <begin position="86"/>
        <end position="188"/>
    </location>
</feature>
<proteinExistence type="inferred from homology"/>
<dbReference type="GO" id="GO:0015344">
    <property type="term" value="F:siderophore uptake transmembrane transporter activity"/>
    <property type="evidence" value="ECO:0007669"/>
    <property type="project" value="TreeGrafter"/>
</dbReference>
<keyword evidence="5" id="KW-0410">Iron transport</keyword>
<dbReference type="GO" id="GO:0015891">
    <property type="term" value="P:siderophore transport"/>
    <property type="evidence" value="ECO:0007669"/>
    <property type="project" value="InterPro"/>
</dbReference>
<evidence type="ECO:0000256" key="8">
    <source>
        <dbReference type="ARBA" id="ARBA00023004"/>
    </source>
</evidence>
<dbReference type="Gene3D" id="2.40.170.20">
    <property type="entry name" value="TonB-dependent receptor, beta-barrel domain"/>
    <property type="match status" value="1"/>
</dbReference>
<keyword evidence="11 14" id="KW-0472">Membrane</keyword>
<dbReference type="GO" id="GO:0009279">
    <property type="term" value="C:cell outer membrane"/>
    <property type="evidence" value="ECO:0007669"/>
    <property type="project" value="UniProtKB-SubCell"/>
</dbReference>
<dbReference type="Gene3D" id="2.170.130.10">
    <property type="entry name" value="TonB-dependent receptor, plug domain"/>
    <property type="match status" value="1"/>
</dbReference>
<comment type="caution">
    <text evidence="18">The sequence shown here is derived from an EMBL/GenBank/DDBJ whole genome shotgun (WGS) entry which is preliminary data.</text>
</comment>
<evidence type="ECO:0000256" key="15">
    <source>
        <dbReference type="RuleBase" id="RU003357"/>
    </source>
</evidence>
<evidence type="ECO:0000256" key="11">
    <source>
        <dbReference type="ARBA" id="ARBA00023136"/>
    </source>
</evidence>